<dbReference type="Pfam" id="PF13751">
    <property type="entry name" value="DDE_Tnp_1_6"/>
    <property type="match status" value="1"/>
</dbReference>
<feature type="non-terminal residue" evidence="2">
    <location>
        <position position="1"/>
    </location>
</feature>
<dbReference type="RefSeq" id="WP_032194728.1">
    <property type="nucleotide sequence ID" value="NZ_CP059913.1"/>
</dbReference>
<evidence type="ECO:0000313" key="2">
    <source>
        <dbReference type="EMBL" id="EFD6887702.1"/>
    </source>
</evidence>
<accession>A0A3L4Z9W0</accession>
<sequence>QDLGAVALVPKGDTSGADRKGLFNRSLFKYDQEKDIYICPMGEELQNRFTMVEDGLEQQMYFNNIACRDCSQRSRCTTSKRDPRRIKRWVHEAEMEDMQARLNASPQTAVVRKQTVEHPFGTIKMWMGATHFLTQRFKNVSTEISLHVLAYNLKRMMSIWGAEGLAIKLRERCS</sequence>
<organism evidence="2 3">
    <name type="scientific">Escherichia coli</name>
    <dbReference type="NCBI Taxonomy" id="562"/>
    <lineage>
        <taxon>Bacteria</taxon>
        <taxon>Pseudomonadati</taxon>
        <taxon>Pseudomonadota</taxon>
        <taxon>Gammaproteobacteria</taxon>
        <taxon>Enterobacterales</taxon>
        <taxon>Enterobacteriaceae</taxon>
        <taxon>Escherichia</taxon>
    </lineage>
</organism>
<proteinExistence type="predicted"/>
<gene>
    <name evidence="2" type="ORF">FZU14_26825</name>
</gene>
<dbReference type="EMBL" id="AASKVF010000077">
    <property type="protein sequence ID" value="EFD6887702.1"/>
    <property type="molecule type" value="Genomic_DNA"/>
</dbReference>
<dbReference type="PANTHER" id="PTHR33408">
    <property type="entry name" value="TRANSPOSASE"/>
    <property type="match status" value="1"/>
</dbReference>
<name>A0A3L4Z9W0_ECOLX</name>
<protein>
    <submittedName>
        <fullName evidence="2">Transposase</fullName>
    </submittedName>
</protein>
<reference evidence="2 3" key="1">
    <citation type="submission" date="2019-08" db="EMBL/GenBank/DDBJ databases">
        <authorList>
            <consortium name="NARMS: The National Antimicrobial Resistance Monitoring System"/>
        </authorList>
    </citation>
    <scope>NUCLEOTIDE SEQUENCE [LARGE SCALE GENOMIC DNA]</scope>
    <source>
        <strain evidence="2 3">19MD07CB01-EC</strain>
    </source>
</reference>
<evidence type="ECO:0000313" key="3">
    <source>
        <dbReference type="Proteomes" id="UP000531962"/>
    </source>
</evidence>
<dbReference type="AlphaFoldDB" id="A0A3L4Z9W0"/>
<dbReference type="PANTHER" id="PTHR33408:SF4">
    <property type="entry name" value="TRANSPOSASE DDE DOMAIN-CONTAINING PROTEIN"/>
    <property type="match status" value="1"/>
</dbReference>
<feature type="domain" description="Transposase DDE" evidence="1">
    <location>
        <begin position="38"/>
        <end position="157"/>
    </location>
</feature>
<dbReference type="Proteomes" id="UP000531962">
    <property type="component" value="Unassembled WGS sequence"/>
</dbReference>
<evidence type="ECO:0000259" key="1">
    <source>
        <dbReference type="Pfam" id="PF13751"/>
    </source>
</evidence>
<comment type="caution">
    <text evidence="2">The sequence shown here is derived from an EMBL/GenBank/DDBJ whole genome shotgun (WGS) entry which is preliminary data.</text>
</comment>
<dbReference type="InterPro" id="IPR025668">
    <property type="entry name" value="Tnp_DDE_dom"/>
</dbReference>